<evidence type="ECO:0000313" key="3">
    <source>
        <dbReference type="Proteomes" id="UP000198853"/>
    </source>
</evidence>
<reference evidence="2 3" key="1">
    <citation type="submission" date="2016-10" db="EMBL/GenBank/DDBJ databases">
        <authorList>
            <person name="de Groot N.N."/>
        </authorList>
    </citation>
    <scope>NUCLEOTIDE SEQUENCE [LARGE SCALE GENOMIC DNA]</scope>
    <source>
        <strain evidence="2 3">DSM 21771</strain>
    </source>
</reference>
<dbReference type="EMBL" id="FNEN01000002">
    <property type="protein sequence ID" value="SDI43449.1"/>
    <property type="molecule type" value="Genomic_DNA"/>
</dbReference>
<evidence type="ECO:0000256" key="1">
    <source>
        <dbReference type="SAM" id="MobiDB-lite"/>
    </source>
</evidence>
<sequence length="64" mass="6948">MRRKRFTISTKKTVPLLVLTFSFVVVGMMIMLSRTLLGAPPGDIQHTESGSSVPMQGNGEAVVE</sequence>
<evidence type="ECO:0000313" key="2">
    <source>
        <dbReference type="EMBL" id="SDI43449.1"/>
    </source>
</evidence>
<protein>
    <submittedName>
        <fullName evidence="2">Uncharacterized protein</fullName>
    </submittedName>
</protein>
<organism evidence="2 3">
    <name type="scientific">Natribacillus halophilus</name>
    <dbReference type="NCBI Taxonomy" id="549003"/>
    <lineage>
        <taxon>Bacteria</taxon>
        <taxon>Bacillati</taxon>
        <taxon>Bacillota</taxon>
        <taxon>Bacilli</taxon>
        <taxon>Bacillales</taxon>
        <taxon>Bacillaceae</taxon>
        <taxon>Natribacillus</taxon>
    </lineage>
</organism>
<dbReference type="RefSeq" id="WP_090396057.1">
    <property type="nucleotide sequence ID" value="NZ_FNEN01000002.1"/>
</dbReference>
<proteinExistence type="predicted"/>
<name>A0A1G8KJ53_9BACI</name>
<keyword evidence="3" id="KW-1185">Reference proteome</keyword>
<gene>
    <name evidence="2" type="ORF">SAMN04488123_102137</name>
</gene>
<dbReference type="AlphaFoldDB" id="A0A1G8KJ53"/>
<feature type="region of interest" description="Disordered" evidence="1">
    <location>
        <begin position="41"/>
        <end position="64"/>
    </location>
</feature>
<dbReference type="Proteomes" id="UP000198853">
    <property type="component" value="Unassembled WGS sequence"/>
</dbReference>
<accession>A0A1G8KJ53</accession>